<comment type="subcellular location">
    <subcellularLocation>
        <location evidence="1">Nucleus</location>
    </subcellularLocation>
</comment>
<feature type="compositionally biased region" description="Low complexity" evidence="6">
    <location>
        <begin position="860"/>
        <end position="885"/>
    </location>
</feature>
<sequence>MSEVIGNHIIATATLDTCIDVLSGGGCITCSGDLRARSSGLRAEARPPGAVEVLPAFTGPNVIFSQLTLPDATDAINGARASRRPKSTIAMWLLENEGEALEGKRLWLRPGKRYLFGRTVAERKIARLPRTEPGQLAIKGPRANTVSRKHVTIQVDPVKEGDSQSLSSRSKVTVEDLCSKLGTTINEHKIKGETHVINQDSNILQMGSYPYKFKITWFPVVLSYSFTKKQLQDDPLGKLRQNLEQLDIKFISEYDVRQTTHVVSRKRNTSKGLQALINGRHIVDYTFPDAIVAAASPERSEDGVDRSILESDFDGNWPVAMQHLPAAGNEPTSRPPQAFAPSSARAELFEGYTFLFYDRGQYDSLLGPITNGKGKALFEDVIPHETTPDEFLRRVRGLAGEKGAGDSGNEGRGAVVVKFLPLTPTSDDIQQWYSDFQAVVAVELDYRMIDQKEFLDAILGSDASVLRRPPEVAAPKPQPPPPQPAVQNRPTSQAPTDAEAEGSGSGSQRSMTRRRPIRAVTSRFKGFVKDDSSDDEMQDSVADTTTASIPVPASAAESQEGLFVSQEVAADEPEQPAPMPLRSQRKRPAPPMDPLEEYAPAAAQLKRRRLEAGEDPAPRPNQNAKTATEQPAAKSKAFSKPTKKVQEIDILELASKHREEEDARAAAERAELKLAPEDLDLAEIRRLQIEEPMELRQAAPLVRSRDQDIADGRWDPRWNGLRNYKRFQPKGAVGAARPPQRIIVGCDEVKAKTAGIGDNYWLEDNDTQRRREKEREKRSQNSNMNTMTTFRETQSTRRNNTVSPTPPPLGHRSRSGSGRGAEVEADSADVMVDEDDEDDDIVFSTSSRSRSTRGAATQKTSSDQPSQRSQRTTQSSVRASTKRPAAAPPPKEQPAKRSKTAADPASDEDDESEDELRFRFRKR</sequence>
<evidence type="ECO:0000256" key="3">
    <source>
        <dbReference type="ARBA" id="ARBA00023204"/>
    </source>
</evidence>
<evidence type="ECO:0000256" key="4">
    <source>
        <dbReference type="ARBA" id="ARBA00023242"/>
    </source>
</evidence>
<dbReference type="Gene3D" id="3.40.50.10980">
    <property type="entry name" value="Nibrin, BRCT2 domain"/>
    <property type="match status" value="1"/>
</dbReference>
<feature type="compositionally biased region" description="Acidic residues" evidence="6">
    <location>
        <begin position="905"/>
        <end position="914"/>
    </location>
</feature>
<keyword evidence="3" id="KW-0234">DNA repair</keyword>
<keyword evidence="4" id="KW-0539">Nucleus</keyword>
<dbReference type="PROSITE" id="PS50006">
    <property type="entry name" value="FHA_DOMAIN"/>
    <property type="match status" value="1"/>
</dbReference>
<dbReference type="GeneID" id="92072098"/>
<dbReference type="PANTHER" id="PTHR12162">
    <property type="entry name" value="NIBRIN-RELATED"/>
    <property type="match status" value="1"/>
</dbReference>
<dbReference type="Pfam" id="PF00498">
    <property type="entry name" value="FHA"/>
    <property type="match status" value="1"/>
</dbReference>
<feature type="domain" description="FHA" evidence="7">
    <location>
        <begin position="114"/>
        <end position="190"/>
    </location>
</feature>
<comment type="caution">
    <text evidence="8">The sequence shown here is derived from an EMBL/GenBank/DDBJ whole genome shotgun (WGS) entry which is preliminary data.</text>
</comment>
<dbReference type="Proteomes" id="UP001391051">
    <property type="component" value="Unassembled WGS sequence"/>
</dbReference>
<dbReference type="InterPro" id="IPR043014">
    <property type="entry name" value="Nibrin_BRCT2_sf"/>
</dbReference>
<dbReference type="SUPFAM" id="SSF49879">
    <property type="entry name" value="SMAD/FHA domain"/>
    <property type="match status" value="1"/>
</dbReference>
<dbReference type="RefSeq" id="XP_066704100.1">
    <property type="nucleotide sequence ID" value="XM_066839036.1"/>
</dbReference>
<dbReference type="InterPro" id="IPR008984">
    <property type="entry name" value="SMAD_FHA_dom_sf"/>
</dbReference>
<feature type="region of interest" description="Disordered" evidence="6">
    <location>
        <begin position="764"/>
        <end position="923"/>
    </location>
</feature>
<name>A0ABR1QPW6_9PEZI</name>
<feature type="compositionally biased region" description="Polar residues" evidence="6">
    <location>
        <begin position="780"/>
        <end position="803"/>
    </location>
</feature>
<dbReference type="InterPro" id="IPR040227">
    <property type="entry name" value="Nibrin-rel"/>
</dbReference>
<dbReference type="PANTHER" id="PTHR12162:SF0">
    <property type="entry name" value="NIBRIN"/>
    <property type="match status" value="1"/>
</dbReference>
<dbReference type="Gene3D" id="2.60.200.20">
    <property type="match status" value="1"/>
</dbReference>
<reference evidence="8 9" key="1">
    <citation type="submission" date="2023-01" db="EMBL/GenBank/DDBJ databases">
        <title>Analysis of 21 Apiospora genomes using comparative genomics revels a genus with tremendous synthesis potential of carbohydrate active enzymes and secondary metabolites.</title>
        <authorList>
            <person name="Sorensen T."/>
        </authorList>
    </citation>
    <scope>NUCLEOTIDE SEQUENCE [LARGE SCALE GENOMIC DNA]</scope>
    <source>
        <strain evidence="8 9">CBS 24483</strain>
    </source>
</reference>
<evidence type="ECO:0000259" key="7">
    <source>
        <dbReference type="PROSITE" id="PS50006"/>
    </source>
</evidence>
<protein>
    <recommendedName>
        <fullName evidence="7">FHA domain-containing protein</fullName>
    </recommendedName>
</protein>
<feature type="compositionally biased region" description="Low complexity" evidence="6">
    <location>
        <begin position="844"/>
        <end position="853"/>
    </location>
</feature>
<evidence type="ECO:0000313" key="8">
    <source>
        <dbReference type="EMBL" id="KAK7961989.1"/>
    </source>
</evidence>
<evidence type="ECO:0000256" key="1">
    <source>
        <dbReference type="ARBA" id="ARBA00004123"/>
    </source>
</evidence>
<feature type="compositionally biased region" description="Polar residues" evidence="6">
    <location>
        <begin position="620"/>
        <end position="629"/>
    </location>
</feature>
<feature type="region of interest" description="Disordered" evidence="6">
    <location>
        <begin position="470"/>
        <end position="646"/>
    </location>
</feature>
<evidence type="ECO:0000256" key="5">
    <source>
        <dbReference type="ARBA" id="ARBA00044757"/>
    </source>
</evidence>
<dbReference type="InterPro" id="IPR000253">
    <property type="entry name" value="FHA_dom"/>
</dbReference>
<dbReference type="EMBL" id="JAQQWE010000002">
    <property type="protein sequence ID" value="KAK7961989.1"/>
    <property type="molecule type" value="Genomic_DNA"/>
</dbReference>
<keyword evidence="2" id="KW-0227">DNA damage</keyword>
<dbReference type="Pfam" id="PF16508">
    <property type="entry name" value="NIBRIN_BRCT_II"/>
    <property type="match status" value="1"/>
</dbReference>
<feature type="compositionally biased region" description="Basic and acidic residues" evidence="6">
    <location>
        <begin position="766"/>
        <end position="779"/>
    </location>
</feature>
<organism evidence="8 9">
    <name type="scientific">Apiospora aurea</name>
    <dbReference type="NCBI Taxonomy" id="335848"/>
    <lineage>
        <taxon>Eukaryota</taxon>
        <taxon>Fungi</taxon>
        <taxon>Dikarya</taxon>
        <taxon>Ascomycota</taxon>
        <taxon>Pezizomycotina</taxon>
        <taxon>Sordariomycetes</taxon>
        <taxon>Xylariomycetidae</taxon>
        <taxon>Amphisphaeriales</taxon>
        <taxon>Apiosporaceae</taxon>
        <taxon>Apiospora</taxon>
    </lineage>
</organism>
<evidence type="ECO:0000313" key="9">
    <source>
        <dbReference type="Proteomes" id="UP001391051"/>
    </source>
</evidence>
<comment type="similarity">
    <text evidence="5">Belongs to the Nibrin family.</text>
</comment>
<evidence type="ECO:0000256" key="2">
    <source>
        <dbReference type="ARBA" id="ARBA00022763"/>
    </source>
</evidence>
<dbReference type="InterPro" id="IPR032429">
    <property type="entry name" value="Nibrin_BRCT2"/>
</dbReference>
<keyword evidence="9" id="KW-1185">Reference proteome</keyword>
<evidence type="ECO:0000256" key="6">
    <source>
        <dbReference type="SAM" id="MobiDB-lite"/>
    </source>
</evidence>
<gene>
    <name evidence="8" type="ORF">PG986_002814</name>
</gene>
<feature type="compositionally biased region" description="Acidic residues" evidence="6">
    <location>
        <begin position="823"/>
        <end position="841"/>
    </location>
</feature>
<proteinExistence type="inferred from homology"/>
<accession>A0ABR1QPW6</accession>